<reference evidence="3" key="1">
    <citation type="submission" date="2017-05" db="EMBL/GenBank/DDBJ databases">
        <title>Improved OligoMM genomes.</title>
        <authorList>
            <person name="Garzetti D."/>
        </authorList>
    </citation>
    <scope>NUCLEOTIDE SEQUENCE [LARGE SCALE GENOMIC DNA]</scope>
    <source>
        <strain evidence="3">YL45</strain>
    </source>
</reference>
<proteinExistence type="predicted"/>
<keyword evidence="3" id="KW-1185">Reference proteome</keyword>
<comment type="caution">
    <text evidence="2">The sequence shown here is derived from an EMBL/GenBank/DDBJ whole genome shotgun (WGS) entry which is preliminary data.</text>
</comment>
<keyword evidence="1" id="KW-1133">Transmembrane helix</keyword>
<feature type="transmembrane region" description="Helical" evidence="1">
    <location>
        <begin position="108"/>
        <end position="125"/>
    </location>
</feature>
<feature type="transmembrane region" description="Helical" evidence="1">
    <location>
        <begin position="243"/>
        <end position="264"/>
    </location>
</feature>
<organism evidence="2 3">
    <name type="scientific">Turicimonas muris</name>
    <dbReference type="NCBI Taxonomy" id="1796652"/>
    <lineage>
        <taxon>Bacteria</taxon>
        <taxon>Pseudomonadati</taxon>
        <taxon>Pseudomonadota</taxon>
        <taxon>Betaproteobacteria</taxon>
        <taxon>Burkholderiales</taxon>
        <taxon>Sutterellaceae</taxon>
        <taxon>Turicimonas</taxon>
    </lineage>
</organism>
<evidence type="ECO:0000313" key="2">
    <source>
        <dbReference type="EMBL" id="OXE49851.1"/>
    </source>
</evidence>
<feature type="transmembrane region" description="Helical" evidence="1">
    <location>
        <begin position="146"/>
        <end position="165"/>
    </location>
</feature>
<dbReference type="GeneID" id="78361756"/>
<dbReference type="Proteomes" id="UP000214610">
    <property type="component" value="Unassembled WGS sequence"/>
</dbReference>
<dbReference type="EMBL" id="NHMP01000003">
    <property type="protein sequence ID" value="OXE49851.1"/>
    <property type="molecule type" value="Genomic_DNA"/>
</dbReference>
<feature type="transmembrane region" description="Helical" evidence="1">
    <location>
        <begin position="323"/>
        <end position="341"/>
    </location>
</feature>
<feature type="transmembrane region" description="Helical" evidence="1">
    <location>
        <begin position="348"/>
        <end position="366"/>
    </location>
</feature>
<feature type="transmembrane region" description="Helical" evidence="1">
    <location>
        <begin position="378"/>
        <end position="403"/>
    </location>
</feature>
<feature type="transmembrane region" description="Helical" evidence="1">
    <location>
        <begin position="21"/>
        <end position="41"/>
    </location>
</feature>
<sequence length="577" mass="63207">MLSERSSPAVVSAAAAHKLPRYALLALLICFISPFLLSPQLLGSKNLTSFGIAWTMVNGSLSDWLIPNITGQFIYDTGPLTSWVSSLCILTFGQIIGPVRAFHLTTGLWFAIITACIWYSTYLLARRDEAQPVSFAFGGEAARKDYGRVVADITLLITIGTYGLLEPFHEISPTTTLLAVASICFFGIVLSLEDLKRGSLLAGLGVGLGALTTTLGASIWLAFATWIAFIFTPDYTSRSKRVLITFVSALIVTCIWPALVFVFVPDQASVWFTNWLHSSTKEFSLLSINQYPWLLKNMAWITFPAWPFAIWAVFAWRGSLKCAPISVPLSFLSISLFSILFTGLEPRTTMYCLVPSLAVLAGFGLISVKKSKENILDLFSGIVFTIGLIVVWIYYFAWTTGYFAKMAYSLRRLAPAVTPGTSYLLLAIAAAATLSWLAVVGWRLFKHPVVAWRGTWLSACGLTASAIVVCSLFLPIFNGARTMEYTVAAIKTTFDANSKPGDCIKAIDLSSSDRAAFYALANLPFGKPGQQCTFALKTIDFGGFPAGAVTDKWEVLTNVPGRPRSDERYQLLKRLPF</sequence>
<feature type="transmembrane region" description="Helical" evidence="1">
    <location>
        <begin position="298"/>
        <end position="317"/>
    </location>
</feature>
<evidence type="ECO:0000256" key="1">
    <source>
        <dbReference type="SAM" id="Phobius"/>
    </source>
</evidence>
<feature type="transmembrane region" description="Helical" evidence="1">
    <location>
        <begin position="171"/>
        <end position="192"/>
    </location>
</feature>
<dbReference type="AlphaFoldDB" id="A0A227KQU2"/>
<gene>
    <name evidence="2" type="ORF">ADH67_06925</name>
</gene>
<feature type="transmembrane region" description="Helical" evidence="1">
    <location>
        <begin position="423"/>
        <end position="444"/>
    </location>
</feature>
<feature type="transmembrane region" description="Helical" evidence="1">
    <location>
        <begin position="456"/>
        <end position="477"/>
    </location>
</feature>
<keyword evidence="1" id="KW-0472">Membrane</keyword>
<accession>A0A227KQU2</accession>
<protein>
    <recommendedName>
        <fullName evidence="4">Glycosyltransferase</fullName>
    </recommendedName>
</protein>
<evidence type="ECO:0000313" key="3">
    <source>
        <dbReference type="Proteomes" id="UP000214610"/>
    </source>
</evidence>
<name>A0A227KQU2_9BURK</name>
<feature type="transmembrane region" description="Helical" evidence="1">
    <location>
        <begin position="204"/>
        <end position="231"/>
    </location>
</feature>
<evidence type="ECO:0008006" key="4">
    <source>
        <dbReference type="Google" id="ProtNLM"/>
    </source>
</evidence>
<keyword evidence="1" id="KW-0812">Transmembrane</keyword>
<dbReference type="RefSeq" id="WP_066593488.1">
    <property type="nucleotide sequence ID" value="NZ_CAJTBZ010000019.1"/>
</dbReference>